<sequence length="266" mass="31113">MVLDVDKKYLKEHQYKSSGNLEARIAIHQKFRTNPESFHKWIWSNLKIDKPIKVLEVGCGTGQFWVENYSDLPENSHLTLTDFSEGMIEKISSKLEHSNIKFEVADIENLQYEDNTFDLVMAHHVIYHASDKDKAISELKRVTKPGGTISITSNSEKHMLNVYTISHDIDNNYSMVRNIDGFTEEDADKILPSHFENYQKEIYEDLLKVTDSDFMLEYIKSTTEPRKMDLKESFYDEWAKIVKNEIDEKGYFGILKRSPHFICKKN</sequence>
<gene>
    <name evidence="2" type="ORF">METZ01_LOCUS166943</name>
</gene>
<dbReference type="PANTHER" id="PTHR43591:SF110">
    <property type="entry name" value="RHODANESE DOMAIN-CONTAINING PROTEIN"/>
    <property type="match status" value="1"/>
</dbReference>
<dbReference type="EMBL" id="UINC01030160">
    <property type="protein sequence ID" value="SVB14089.1"/>
    <property type="molecule type" value="Genomic_DNA"/>
</dbReference>
<name>A0A382BKF0_9ZZZZ</name>
<protein>
    <recommendedName>
        <fullName evidence="1">Methyltransferase domain-containing protein</fullName>
    </recommendedName>
</protein>
<dbReference type="PANTHER" id="PTHR43591">
    <property type="entry name" value="METHYLTRANSFERASE"/>
    <property type="match status" value="1"/>
</dbReference>
<reference evidence="2" key="1">
    <citation type="submission" date="2018-05" db="EMBL/GenBank/DDBJ databases">
        <authorList>
            <person name="Lanie J.A."/>
            <person name="Ng W.-L."/>
            <person name="Kazmierczak K.M."/>
            <person name="Andrzejewski T.M."/>
            <person name="Davidsen T.M."/>
            <person name="Wayne K.J."/>
            <person name="Tettelin H."/>
            <person name="Glass J.I."/>
            <person name="Rusch D."/>
            <person name="Podicherti R."/>
            <person name="Tsui H.-C.T."/>
            <person name="Winkler M.E."/>
        </authorList>
    </citation>
    <scope>NUCLEOTIDE SEQUENCE</scope>
</reference>
<proteinExistence type="predicted"/>
<dbReference type="CDD" id="cd02440">
    <property type="entry name" value="AdoMet_MTases"/>
    <property type="match status" value="1"/>
</dbReference>
<organism evidence="2">
    <name type="scientific">marine metagenome</name>
    <dbReference type="NCBI Taxonomy" id="408172"/>
    <lineage>
        <taxon>unclassified sequences</taxon>
        <taxon>metagenomes</taxon>
        <taxon>ecological metagenomes</taxon>
    </lineage>
</organism>
<dbReference type="Gene3D" id="3.40.50.150">
    <property type="entry name" value="Vaccinia Virus protein VP39"/>
    <property type="match status" value="1"/>
</dbReference>
<evidence type="ECO:0000259" key="1">
    <source>
        <dbReference type="Pfam" id="PF13847"/>
    </source>
</evidence>
<dbReference type="SUPFAM" id="SSF53335">
    <property type="entry name" value="S-adenosyl-L-methionine-dependent methyltransferases"/>
    <property type="match status" value="1"/>
</dbReference>
<dbReference type="Pfam" id="PF13847">
    <property type="entry name" value="Methyltransf_31"/>
    <property type="match status" value="1"/>
</dbReference>
<dbReference type="AlphaFoldDB" id="A0A382BKF0"/>
<accession>A0A382BKF0</accession>
<feature type="domain" description="Methyltransferase" evidence="1">
    <location>
        <begin position="49"/>
        <end position="172"/>
    </location>
</feature>
<dbReference type="InterPro" id="IPR029063">
    <property type="entry name" value="SAM-dependent_MTases_sf"/>
</dbReference>
<evidence type="ECO:0000313" key="2">
    <source>
        <dbReference type="EMBL" id="SVB14089.1"/>
    </source>
</evidence>
<dbReference type="InterPro" id="IPR025714">
    <property type="entry name" value="Methyltranfer_dom"/>
</dbReference>